<comment type="cofactor">
    <cofactor evidence="1">
        <name>[4Fe-4S] cluster</name>
        <dbReference type="ChEBI" id="CHEBI:49883"/>
    </cofactor>
</comment>
<keyword evidence="12" id="KW-1015">Disulfide bond</keyword>
<evidence type="ECO:0000256" key="7">
    <source>
        <dbReference type="ARBA" id="ARBA00022679"/>
    </source>
</evidence>
<dbReference type="Proteomes" id="UP000664417">
    <property type="component" value="Unassembled WGS sequence"/>
</dbReference>
<dbReference type="SFLD" id="SFLDS00029">
    <property type="entry name" value="Radical_SAM"/>
    <property type="match status" value="1"/>
</dbReference>
<organism evidence="14 15">
    <name type="scientific">Acanthopleuribacter pedis</name>
    <dbReference type="NCBI Taxonomy" id="442870"/>
    <lineage>
        <taxon>Bacteria</taxon>
        <taxon>Pseudomonadati</taxon>
        <taxon>Acidobacteriota</taxon>
        <taxon>Holophagae</taxon>
        <taxon>Acanthopleuribacterales</taxon>
        <taxon>Acanthopleuribacteraceae</taxon>
        <taxon>Acanthopleuribacter</taxon>
    </lineage>
</organism>
<keyword evidence="4" id="KW-0004">4Fe-4S</keyword>
<evidence type="ECO:0000256" key="2">
    <source>
        <dbReference type="ARBA" id="ARBA00004496"/>
    </source>
</evidence>
<keyword evidence="5" id="KW-0963">Cytoplasm</keyword>
<dbReference type="SFLD" id="SFLDF00275">
    <property type="entry name" value="adenosine_C2_methyltransferase"/>
    <property type="match status" value="1"/>
</dbReference>
<dbReference type="GO" id="GO:0005737">
    <property type="term" value="C:cytoplasm"/>
    <property type="evidence" value="ECO:0007669"/>
    <property type="project" value="UniProtKB-SubCell"/>
</dbReference>
<comment type="subcellular location">
    <subcellularLocation>
        <location evidence="2">Cytoplasm</location>
    </subcellularLocation>
</comment>
<dbReference type="InterPro" id="IPR013785">
    <property type="entry name" value="Aldolase_TIM"/>
</dbReference>
<dbReference type="CDD" id="cd01335">
    <property type="entry name" value="Radical_SAM"/>
    <property type="match status" value="1"/>
</dbReference>
<keyword evidence="9" id="KW-0479">Metal-binding</keyword>
<evidence type="ECO:0000313" key="15">
    <source>
        <dbReference type="Proteomes" id="UP000664417"/>
    </source>
</evidence>
<proteinExistence type="inferred from homology"/>
<comment type="similarity">
    <text evidence="3">Belongs to the radical SAM superfamily. RlmN family.</text>
</comment>
<dbReference type="AlphaFoldDB" id="A0A8J7Q515"/>
<evidence type="ECO:0000256" key="11">
    <source>
        <dbReference type="ARBA" id="ARBA00023014"/>
    </source>
</evidence>
<dbReference type="InterPro" id="IPR007197">
    <property type="entry name" value="rSAM"/>
</dbReference>
<dbReference type="Gene3D" id="3.20.20.70">
    <property type="entry name" value="Aldolase class I"/>
    <property type="match status" value="1"/>
</dbReference>
<dbReference type="InterPro" id="IPR058240">
    <property type="entry name" value="rSAM_sf"/>
</dbReference>
<evidence type="ECO:0000256" key="8">
    <source>
        <dbReference type="ARBA" id="ARBA00022691"/>
    </source>
</evidence>
<evidence type="ECO:0000259" key="13">
    <source>
        <dbReference type="PROSITE" id="PS51918"/>
    </source>
</evidence>
<keyword evidence="15" id="KW-1185">Reference proteome</keyword>
<gene>
    <name evidence="14" type="ORF">J3U88_12000</name>
</gene>
<reference evidence="14" key="1">
    <citation type="submission" date="2021-03" db="EMBL/GenBank/DDBJ databases">
        <authorList>
            <person name="Wang G."/>
        </authorList>
    </citation>
    <scope>NUCLEOTIDE SEQUENCE</scope>
    <source>
        <strain evidence="14">KCTC 12899</strain>
    </source>
</reference>
<evidence type="ECO:0000256" key="9">
    <source>
        <dbReference type="ARBA" id="ARBA00022723"/>
    </source>
</evidence>
<dbReference type="GO" id="GO:0070475">
    <property type="term" value="P:rRNA base methylation"/>
    <property type="evidence" value="ECO:0007669"/>
    <property type="project" value="TreeGrafter"/>
</dbReference>
<dbReference type="PANTHER" id="PTHR30544">
    <property type="entry name" value="23S RRNA METHYLTRANSFERASE"/>
    <property type="match status" value="1"/>
</dbReference>
<evidence type="ECO:0000256" key="10">
    <source>
        <dbReference type="ARBA" id="ARBA00023004"/>
    </source>
</evidence>
<evidence type="ECO:0000256" key="4">
    <source>
        <dbReference type="ARBA" id="ARBA00022485"/>
    </source>
</evidence>
<keyword evidence="11" id="KW-0411">Iron-sulfur</keyword>
<keyword evidence="7" id="KW-0808">Transferase</keyword>
<dbReference type="PANTHER" id="PTHR30544:SF8">
    <property type="entry name" value="RADICAL SAM SUPERFAMILY PROTEIN"/>
    <property type="match status" value="1"/>
</dbReference>
<evidence type="ECO:0000256" key="12">
    <source>
        <dbReference type="ARBA" id="ARBA00023157"/>
    </source>
</evidence>
<keyword evidence="10" id="KW-0408">Iron</keyword>
<keyword evidence="6" id="KW-0489">Methyltransferase</keyword>
<dbReference type="Pfam" id="PF04055">
    <property type="entry name" value="Radical_SAM"/>
    <property type="match status" value="1"/>
</dbReference>
<dbReference type="GO" id="GO:0046872">
    <property type="term" value="F:metal ion binding"/>
    <property type="evidence" value="ECO:0007669"/>
    <property type="project" value="UniProtKB-KW"/>
</dbReference>
<accession>A0A8J7Q515</accession>
<protein>
    <submittedName>
        <fullName evidence="14">23S rRNA (Adenine(2503)-C(2))-methyltransferase RlmN</fullName>
    </submittedName>
</protein>
<dbReference type="GO" id="GO:0030488">
    <property type="term" value="P:tRNA methylation"/>
    <property type="evidence" value="ECO:0007669"/>
    <property type="project" value="TreeGrafter"/>
</dbReference>
<dbReference type="GO" id="GO:0008173">
    <property type="term" value="F:RNA methyltransferase activity"/>
    <property type="evidence" value="ECO:0007669"/>
    <property type="project" value="InterPro"/>
</dbReference>
<evidence type="ECO:0000256" key="1">
    <source>
        <dbReference type="ARBA" id="ARBA00001966"/>
    </source>
</evidence>
<feature type="domain" description="Radical SAM core" evidence="13">
    <location>
        <begin position="114"/>
        <end position="350"/>
    </location>
</feature>
<dbReference type="InterPro" id="IPR040072">
    <property type="entry name" value="Methyltransferase_A"/>
</dbReference>
<evidence type="ECO:0000256" key="6">
    <source>
        <dbReference type="ARBA" id="ARBA00022603"/>
    </source>
</evidence>
<keyword evidence="8" id="KW-0949">S-adenosyl-L-methionine</keyword>
<name>A0A8J7Q515_9BACT</name>
<dbReference type="RefSeq" id="WP_207859004.1">
    <property type="nucleotide sequence ID" value="NZ_JAFREP010000008.1"/>
</dbReference>
<dbReference type="GO" id="GO:0051539">
    <property type="term" value="F:4 iron, 4 sulfur cluster binding"/>
    <property type="evidence" value="ECO:0007669"/>
    <property type="project" value="UniProtKB-KW"/>
</dbReference>
<dbReference type="InterPro" id="IPR004383">
    <property type="entry name" value="rRNA_lsu_MTrfase_RlmN/Cfr"/>
</dbReference>
<evidence type="ECO:0000313" key="14">
    <source>
        <dbReference type="EMBL" id="MBO1319185.1"/>
    </source>
</evidence>
<dbReference type="SFLD" id="SFLDG01062">
    <property type="entry name" value="methyltransferase_(Class_A)"/>
    <property type="match status" value="1"/>
</dbReference>
<dbReference type="PROSITE" id="PS51918">
    <property type="entry name" value="RADICAL_SAM"/>
    <property type="match status" value="1"/>
</dbReference>
<evidence type="ECO:0000256" key="3">
    <source>
        <dbReference type="ARBA" id="ARBA00007544"/>
    </source>
</evidence>
<dbReference type="PIRSF" id="PIRSF006004">
    <property type="entry name" value="CHP00048"/>
    <property type="match status" value="1"/>
</dbReference>
<dbReference type="EMBL" id="JAFREP010000008">
    <property type="protein sequence ID" value="MBO1319185.1"/>
    <property type="molecule type" value="Genomic_DNA"/>
</dbReference>
<sequence>METFTWEQIDETSYYDCLLDYSHAELTRLVAERGFKSIHADRLFAALHRGDHDDPTLFDRLQLPKPMLALLNSDDAPKRSPFQRIEAFPSNDGSVKYLYHLPNGAQIESVFMPFKNRNTFCISSQVGCAMGCTFCATGAMGFRKHLSAGEIVGQVLHMRLRHPNPRGQTTRFNVVFMGMGEPLHNLNNVMKTVDLLTDPHGLVLSERDIAVSTSGLVPKIEQMASYKKRPHLMVSIAATNDGNRSSIMPVNRAYNLEKLLACLERYPLRRRERIMLSYVVIAGVNDRDEDIAALLAMSQRFPSMINLIPMNEHELSPGMQEPEEKRLQRMYQTLLDAGAFATIRRSRGRDVAGACGQLTTQYERKAATQKGATPSPGTPV</sequence>
<comment type="caution">
    <text evidence="14">The sequence shown here is derived from an EMBL/GenBank/DDBJ whole genome shotgun (WGS) entry which is preliminary data.</text>
</comment>
<evidence type="ECO:0000256" key="5">
    <source>
        <dbReference type="ARBA" id="ARBA00022490"/>
    </source>
</evidence>
<dbReference type="SUPFAM" id="SSF102114">
    <property type="entry name" value="Radical SAM enzymes"/>
    <property type="match status" value="1"/>
</dbReference>